<dbReference type="AlphaFoldDB" id="A0A9W6W5P6"/>
<evidence type="ECO:0000256" key="4">
    <source>
        <dbReference type="ARBA" id="ARBA00022827"/>
    </source>
</evidence>
<evidence type="ECO:0000256" key="2">
    <source>
        <dbReference type="ARBA" id="ARBA00005466"/>
    </source>
</evidence>
<evidence type="ECO:0000313" key="8">
    <source>
        <dbReference type="Proteomes" id="UP001165074"/>
    </source>
</evidence>
<reference evidence="7" key="1">
    <citation type="submission" date="2023-03" db="EMBL/GenBank/DDBJ databases">
        <title>Actinoallomurus iriomotensis NBRC 103684.</title>
        <authorList>
            <person name="Ichikawa N."/>
            <person name="Sato H."/>
            <person name="Tonouchi N."/>
        </authorList>
    </citation>
    <scope>NUCLEOTIDE SEQUENCE</scope>
    <source>
        <strain evidence="7">NBRC 103684</strain>
    </source>
</reference>
<dbReference type="GO" id="GO:0071949">
    <property type="term" value="F:FAD binding"/>
    <property type="evidence" value="ECO:0007669"/>
    <property type="project" value="InterPro"/>
</dbReference>
<evidence type="ECO:0000256" key="5">
    <source>
        <dbReference type="ARBA" id="ARBA00023002"/>
    </source>
</evidence>
<comment type="cofactor">
    <cofactor evidence="1">
        <name>FAD</name>
        <dbReference type="ChEBI" id="CHEBI:57692"/>
    </cofactor>
</comment>
<dbReference type="EMBL" id="BSTK01000016">
    <property type="protein sequence ID" value="GLY90261.1"/>
    <property type="molecule type" value="Genomic_DNA"/>
</dbReference>
<evidence type="ECO:0000256" key="1">
    <source>
        <dbReference type="ARBA" id="ARBA00001974"/>
    </source>
</evidence>
<dbReference type="InterPro" id="IPR012951">
    <property type="entry name" value="BBE"/>
</dbReference>
<keyword evidence="3" id="KW-0285">Flavoprotein</keyword>
<dbReference type="Gene3D" id="3.30.43.10">
    <property type="entry name" value="Uridine Diphospho-n-acetylenolpyruvylglucosamine Reductase, domain 2"/>
    <property type="match status" value="1"/>
</dbReference>
<comment type="similarity">
    <text evidence="2">Belongs to the oxygen-dependent FAD-linked oxidoreductase family.</text>
</comment>
<name>A0A9W6W5P6_9ACTN</name>
<dbReference type="InterPro" id="IPR016167">
    <property type="entry name" value="FAD-bd_PCMH_sub1"/>
</dbReference>
<organism evidence="7 8">
    <name type="scientific">Actinoallomurus iriomotensis</name>
    <dbReference type="NCBI Taxonomy" id="478107"/>
    <lineage>
        <taxon>Bacteria</taxon>
        <taxon>Bacillati</taxon>
        <taxon>Actinomycetota</taxon>
        <taxon>Actinomycetes</taxon>
        <taxon>Streptosporangiales</taxon>
        <taxon>Thermomonosporaceae</taxon>
        <taxon>Actinoallomurus</taxon>
    </lineage>
</organism>
<dbReference type="Pfam" id="PF08031">
    <property type="entry name" value="BBE"/>
    <property type="match status" value="1"/>
</dbReference>
<dbReference type="Gene3D" id="3.40.462.20">
    <property type="match status" value="1"/>
</dbReference>
<dbReference type="Gene3D" id="3.30.465.10">
    <property type="match status" value="1"/>
</dbReference>
<evidence type="ECO:0000259" key="6">
    <source>
        <dbReference type="PROSITE" id="PS51387"/>
    </source>
</evidence>
<dbReference type="PROSITE" id="PS51387">
    <property type="entry name" value="FAD_PCMH"/>
    <property type="match status" value="1"/>
</dbReference>
<keyword evidence="5" id="KW-0560">Oxidoreductase</keyword>
<dbReference type="PANTHER" id="PTHR42973">
    <property type="entry name" value="BINDING OXIDOREDUCTASE, PUTATIVE (AFU_ORTHOLOGUE AFUA_1G17690)-RELATED"/>
    <property type="match status" value="1"/>
</dbReference>
<dbReference type="InterPro" id="IPR006094">
    <property type="entry name" value="Oxid_FAD_bind_N"/>
</dbReference>
<evidence type="ECO:0000313" key="7">
    <source>
        <dbReference type="EMBL" id="GLY90261.1"/>
    </source>
</evidence>
<dbReference type="InterPro" id="IPR016169">
    <property type="entry name" value="FAD-bd_PCMH_sub2"/>
</dbReference>
<dbReference type="PANTHER" id="PTHR42973:SF39">
    <property type="entry name" value="FAD-BINDING PCMH-TYPE DOMAIN-CONTAINING PROTEIN"/>
    <property type="match status" value="1"/>
</dbReference>
<dbReference type="Proteomes" id="UP001165074">
    <property type="component" value="Unassembled WGS sequence"/>
</dbReference>
<proteinExistence type="inferred from homology"/>
<evidence type="ECO:0000256" key="3">
    <source>
        <dbReference type="ARBA" id="ARBA00022630"/>
    </source>
</evidence>
<gene>
    <name evidence="7" type="ORF">Airi02_081900</name>
</gene>
<dbReference type="InterPro" id="IPR036318">
    <property type="entry name" value="FAD-bd_PCMH-like_sf"/>
</dbReference>
<dbReference type="Pfam" id="PF01565">
    <property type="entry name" value="FAD_binding_4"/>
    <property type="match status" value="1"/>
</dbReference>
<comment type="caution">
    <text evidence="7">The sequence shown here is derived from an EMBL/GenBank/DDBJ whole genome shotgun (WGS) entry which is preliminary data.</text>
</comment>
<sequence>MPLMTTGKSLPAQLTGRVIHPDSPTYTEARTDWDGLYRSYPLVIVFAKTTEDVVNAITWARQNDVALRARSGRHSLEGWSNVSGGIVIDVSEMKSARLDPASRTVTVGAGFTQGEAVTTLGEEGFAVATGGEATVGLAGATLGGGLGFLTRNFGMACDNLMAAEVVVPSGDDGAKAITADEHNNSDLLWALRGAGNGNFGIVTSFTYRMHPLKQVSLLEAQWNGFEDLRGVFDAWQRQAPATDLRLSSVLDIGPDGIDLLAVLQSGSPTEAKELLAPVLSVGKPDVSVQAGSWADIFARLQPPSKSAVEKAKNWKFFSQFVTEPYPAEAIDIVGKFMKNAPSEVSDYFCSSLGGAVKKAPPGGSAFAHRDALFYAEPGAGWSGDAITPRAQAWVAEFSQALRPYVNGAYVNVPNPGMVDWETAYWGDHYARLREIKAKYDPDNVFQYEQSIPPA</sequence>
<dbReference type="SUPFAM" id="SSF56176">
    <property type="entry name" value="FAD-binding/transporter-associated domain-like"/>
    <property type="match status" value="1"/>
</dbReference>
<accession>A0A9W6W5P6</accession>
<dbReference type="InterPro" id="IPR016166">
    <property type="entry name" value="FAD-bd_PCMH"/>
</dbReference>
<keyword evidence="4" id="KW-0274">FAD</keyword>
<dbReference type="GO" id="GO:0016491">
    <property type="term" value="F:oxidoreductase activity"/>
    <property type="evidence" value="ECO:0007669"/>
    <property type="project" value="UniProtKB-KW"/>
</dbReference>
<dbReference type="InterPro" id="IPR050416">
    <property type="entry name" value="FAD-linked_Oxidoreductase"/>
</dbReference>
<feature type="domain" description="FAD-binding PCMH-type" evidence="6">
    <location>
        <begin position="37"/>
        <end position="212"/>
    </location>
</feature>
<keyword evidence="8" id="KW-1185">Reference proteome</keyword>
<protein>
    <submittedName>
        <fullName evidence="7">FAD-binding protein</fullName>
    </submittedName>
</protein>